<dbReference type="InterPro" id="IPR017972">
    <property type="entry name" value="Cyt_P450_CS"/>
</dbReference>
<feature type="binding site" description="axial binding residue" evidence="4">
    <location>
        <position position="449"/>
    </location>
    <ligand>
        <name>heme</name>
        <dbReference type="ChEBI" id="CHEBI:30413"/>
    </ligand>
    <ligandPart>
        <name>Fe</name>
        <dbReference type="ChEBI" id="CHEBI:18248"/>
    </ligandPart>
</feature>
<dbReference type="PANTHER" id="PTHR24305:SF161">
    <property type="entry name" value="P450, PUTATIVE (EUROFUNG)-RELATED"/>
    <property type="match status" value="1"/>
</dbReference>
<dbReference type="GO" id="GO:0005506">
    <property type="term" value="F:iron ion binding"/>
    <property type="evidence" value="ECO:0007669"/>
    <property type="project" value="InterPro"/>
</dbReference>
<dbReference type="PROSITE" id="PS00086">
    <property type="entry name" value="CYTOCHROME_P450"/>
    <property type="match status" value="1"/>
</dbReference>
<dbReference type="Pfam" id="PF00067">
    <property type="entry name" value="p450"/>
    <property type="match status" value="1"/>
</dbReference>
<sequence length="506" mass="57430">MREHMMITALSWFSAYSVQTLSLCALIVFVANKVWKHLRHPLREFPGPRLAAWTDIPYCYWLLGGRQPFVLLQLHEKYGPVVRIAPNELSFNTAASWKDIYGYRPGHRTFVKGEFYDGAAFVKSHATRSLINTKDPTEHGKMRRYLANAFSDKSLREQESLVAQEVDKLVEKLGEAGLAKDGTDLQRWLNMATFDITGSLSFGRSFDALQNDGRHPTVAFILRAILTLSFVDTVRRFPWLDTVARIAMPGRIKGLESDAKAHEDHAIEVVRERIDKPSNRPDILTRIIDKKDEAGISDIQIAAHAADLLTAGSDSTNTAMGTVFYYLLKRSDIMQRLQAEIRSSVESYNEITALSTNNLPFLIAVIREAMRIYPPVPLALPRIVPEGGDTIDGRFVPAGTGVSTHPFAACLDAKNFEDPWIFRPERWLGKSEQNVREASQPFSLGTRGCIGQNLAWIEMRTIVAKVIYAYDLKWLNPVMDWHRESQMHILWHKPQLMVRVVARQRT</sequence>
<organism evidence="6 7">
    <name type="scientific">Phaeosphaeria nodorum (strain SN15 / ATCC MYA-4574 / FGSC 10173)</name>
    <name type="common">Glume blotch fungus</name>
    <name type="synonym">Parastagonospora nodorum</name>
    <dbReference type="NCBI Taxonomy" id="321614"/>
    <lineage>
        <taxon>Eukaryota</taxon>
        <taxon>Fungi</taxon>
        <taxon>Dikarya</taxon>
        <taxon>Ascomycota</taxon>
        <taxon>Pezizomycotina</taxon>
        <taxon>Dothideomycetes</taxon>
        <taxon>Pleosporomycetidae</taxon>
        <taxon>Pleosporales</taxon>
        <taxon>Pleosporineae</taxon>
        <taxon>Phaeosphaeriaceae</taxon>
        <taxon>Parastagonospora</taxon>
    </lineage>
</organism>
<dbReference type="InterPro" id="IPR002401">
    <property type="entry name" value="Cyt_P450_E_grp-I"/>
</dbReference>
<dbReference type="InterPro" id="IPR001128">
    <property type="entry name" value="Cyt_P450"/>
</dbReference>
<comment type="cofactor">
    <cofactor evidence="1 4">
        <name>heme</name>
        <dbReference type="ChEBI" id="CHEBI:30413"/>
    </cofactor>
</comment>
<keyword evidence="7" id="KW-1185">Reference proteome</keyword>
<reference evidence="7" key="1">
    <citation type="journal article" date="2021" name="BMC Genomics">
        <title>Chromosome-level genome assembly and manually-curated proteome of model necrotroph Parastagonospora nodorum Sn15 reveals a genome-wide trove of candidate effector homologs, and redundancy of virulence-related functions within an accessory chromosome.</title>
        <authorList>
            <person name="Bertazzoni S."/>
            <person name="Jones D.A.B."/>
            <person name="Phan H.T."/>
            <person name="Tan K.-C."/>
            <person name="Hane J.K."/>
        </authorList>
    </citation>
    <scope>NUCLEOTIDE SEQUENCE [LARGE SCALE GENOMIC DNA]</scope>
    <source>
        <strain evidence="7">SN15 / ATCC MYA-4574 / FGSC 10173)</strain>
    </source>
</reference>
<dbReference type="SUPFAM" id="SSF48264">
    <property type="entry name" value="Cytochrome P450"/>
    <property type="match status" value="1"/>
</dbReference>
<evidence type="ECO:0000256" key="4">
    <source>
        <dbReference type="PIRSR" id="PIRSR602401-1"/>
    </source>
</evidence>
<keyword evidence="5" id="KW-0503">Monooxygenase</keyword>
<dbReference type="AlphaFoldDB" id="A0A7U2I6M9"/>
<dbReference type="Gene3D" id="1.10.630.10">
    <property type="entry name" value="Cytochrome P450"/>
    <property type="match status" value="1"/>
</dbReference>
<dbReference type="GO" id="GO:0016705">
    <property type="term" value="F:oxidoreductase activity, acting on paired donors, with incorporation or reduction of molecular oxygen"/>
    <property type="evidence" value="ECO:0007669"/>
    <property type="project" value="InterPro"/>
</dbReference>
<accession>A0A7U2I6M9</accession>
<dbReference type="EMBL" id="CP069035">
    <property type="protein sequence ID" value="QRD01837.1"/>
    <property type="molecule type" value="Genomic_DNA"/>
</dbReference>
<evidence type="ECO:0000256" key="1">
    <source>
        <dbReference type="ARBA" id="ARBA00001971"/>
    </source>
</evidence>
<dbReference type="GO" id="GO:0004497">
    <property type="term" value="F:monooxygenase activity"/>
    <property type="evidence" value="ECO:0007669"/>
    <property type="project" value="UniProtKB-KW"/>
</dbReference>
<dbReference type="VEuPathDB" id="FungiDB:JI435_048200"/>
<dbReference type="OrthoDB" id="1470350at2759"/>
<name>A0A7U2I6M9_PHANO</name>
<proteinExistence type="inferred from homology"/>
<evidence type="ECO:0000313" key="7">
    <source>
        <dbReference type="Proteomes" id="UP000663193"/>
    </source>
</evidence>
<dbReference type="FunFam" id="1.10.630.10:FF:000129">
    <property type="entry name" value="Benzoate 4-monooxygenase cytochrome P450"/>
    <property type="match status" value="1"/>
</dbReference>
<dbReference type="PRINTS" id="PR00463">
    <property type="entry name" value="EP450I"/>
</dbReference>
<dbReference type="InterPro" id="IPR036396">
    <property type="entry name" value="Cyt_P450_sf"/>
</dbReference>
<protein>
    <submittedName>
        <fullName evidence="6">Uncharacterized protein</fullName>
    </submittedName>
</protein>
<keyword evidence="5" id="KW-0560">Oxidoreductase</keyword>
<keyword evidence="4 5" id="KW-0349">Heme</keyword>
<evidence type="ECO:0000256" key="5">
    <source>
        <dbReference type="RuleBase" id="RU000461"/>
    </source>
</evidence>
<dbReference type="InterPro" id="IPR050121">
    <property type="entry name" value="Cytochrome_P450_monoxygenase"/>
</dbReference>
<evidence type="ECO:0000313" key="6">
    <source>
        <dbReference type="EMBL" id="QRD01837.1"/>
    </source>
</evidence>
<comment type="similarity">
    <text evidence="5">Belongs to the cytochrome P450 family.</text>
</comment>
<dbReference type="Proteomes" id="UP000663193">
    <property type="component" value="Chromosome 13"/>
</dbReference>
<dbReference type="PRINTS" id="PR00385">
    <property type="entry name" value="P450"/>
</dbReference>
<keyword evidence="2 4" id="KW-0479">Metal-binding</keyword>
<evidence type="ECO:0000256" key="2">
    <source>
        <dbReference type="ARBA" id="ARBA00022723"/>
    </source>
</evidence>
<evidence type="ECO:0000256" key="3">
    <source>
        <dbReference type="ARBA" id="ARBA00023004"/>
    </source>
</evidence>
<keyword evidence="3 4" id="KW-0408">Iron</keyword>
<dbReference type="PANTHER" id="PTHR24305">
    <property type="entry name" value="CYTOCHROME P450"/>
    <property type="match status" value="1"/>
</dbReference>
<dbReference type="GO" id="GO:0020037">
    <property type="term" value="F:heme binding"/>
    <property type="evidence" value="ECO:0007669"/>
    <property type="project" value="InterPro"/>
</dbReference>
<gene>
    <name evidence="6" type="ORF">JI435_048200</name>
</gene>
<dbReference type="CDD" id="cd11058">
    <property type="entry name" value="CYP60B-like"/>
    <property type="match status" value="1"/>
</dbReference>